<sequence>MQYSDSDLKAINDIVRRAHTEPEFRIKLFKNPNTVLDQFNVSDKAKSMVLDFFNEIKN</sequence>
<protein>
    <submittedName>
        <fullName evidence="1">Uncharacterized protein</fullName>
    </submittedName>
</protein>
<proteinExistence type="predicted"/>
<organism evidence="1">
    <name type="scientific">uncultured crenarchaeote 29d5</name>
    <dbReference type="NCBI Taxonomy" id="684057"/>
    <lineage>
        <taxon>Archaea</taxon>
        <taxon>Thermoproteota</taxon>
        <taxon>environmental samples</taxon>
    </lineage>
</organism>
<reference evidence="1" key="1">
    <citation type="journal article" date="2010" name="Environ. Microbiol.">
        <title>Homologues of nitrite reductases in ammonia-oxidizing archaea: diversity and genomic context.</title>
        <authorList>
            <person name="Bartossek R."/>
            <person name="Nicol G.W."/>
            <person name="Lanzen A."/>
            <person name="Klenk H.P."/>
            <person name="Schleper C."/>
        </authorList>
    </citation>
    <scope>NUCLEOTIDE SEQUENCE</scope>
</reference>
<dbReference type="EMBL" id="GU059106">
    <property type="protein sequence ID" value="ACY24453.1"/>
    <property type="molecule type" value="Genomic_DNA"/>
</dbReference>
<dbReference type="AlphaFoldDB" id="D4N6W7"/>
<name>D4N6W7_9CREN</name>
<evidence type="ECO:0000313" key="1">
    <source>
        <dbReference type="EMBL" id="ACY24453.1"/>
    </source>
</evidence>
<accession>D4N6W7</accession>
<gene>
    <name evidence="1" type="ORF">29d5orf05</name>
</gene>